<dbReference type="InterPro" id="IPR001610">
    <property type="entry name" value="PAC"/>
</dbReference>
<dbReference type="Pfam" id="PF00989">
    <property type="entry name" value="PAS"/>
    <property type="match status" value="1"/>
</dbReference>
<dbReference type="RefSeq" id="WP_165870321.1">
    <property type="nucleotide sequence ID" value="NZ_SMGO01000002.1"/>
</dbReference>
<proteinExistence type="predicted"/>
<dbReference type="InterPro" id="IPR005467">
    <property type="entry name" value="His_kinase_dom"/>
</dbReference>
<evidence type="ECO:0000313" key="13">
    <source>
        <dbReference type="Proteomes" id="UP000294616"/>
    </source>
</evidence>
<evidence type="ECO:0000256" key="7">
    <source>
        <dbReference type="ARBA" id="ARBA00023136"/>
    </source>
</evidence>
<evidence type="ECO:0000256" key="3">
    <source>
        <dbReference type="ARBA" id="ARBA00022553"/>
    </source>
</evidence>
<accession>A0A4R1LVX1</accession>
<dbReference type="InterPro" id="IPR004358">
    <property type="entry name" value="Sig_transdc_His_kin-like_C"/>
</dbReference>
<dbReference type="SUPFAM" id="SSF55874">
    <property type="entry name" value="ATPase domain of HSP90 chaperone/DNA topoisomerase II/histidine kinase"/>
    <property type="match status" value="1"/>
</dbReference>
<dbReference type="Pfam" id="PF00512">
    <property type="entry name" value="HisKA"/>
    <property type="match status" value="1"/>
</dbReference>
<feature type="domain" description="Histidine kinase" evidence="9">
    <location>
        <begin position="292"/>
        <end position="505"/>
    </location>
</feature>
<dbReference type="GO" id="GO:0000155">
    <property type="term" value="F:phosphorelay sensor kinase activity"/>
    <property type="evidence" value="ECO:0007669"/>
    <property type="project" value="InterPro"/>
</dbReference>
<evidence type="ECO:0000256" key="1">
    <source>
        <dbReference type="ARBA" id="ARBA00000085"/>
    </source>
</evidence>
<evidence type="ECO:0000256" key="4">
    <source>
        <dbReference type="ARBA" id="ARBA00022679"/>
    </source>
</evidence>
<protein>
    <recommendedName>
        <fullName evidence="2">histidine kinase</fullName>
        <ecNumber evidence="2">2.7.13.3</ecNumber>
    </recommendedName>
</protein>
<evidence type="ECO:0000256" key="2">
    <source>
        <dbReference type="ARBA" id="ARBA00012438"/>
    </source>
</evidence>
<evidence type="ECO:0000256" key="5">
    <source>
        <dbReference type="ARBA" id="ARBA00022777"/>
    </source>
</evidence>
<dbReference type="PROSITE" id="PS50112">
    <property type="entry name" value="PAS"/>
    <property type="match status" value="1"/>
</dbReference>
<comment type="catalytic activity">
    <reaction evidence="1">
        <text>ATP + protein L-histidine = ADP + protein N-phospho-L-histidine.</text>
        <dbReference type="EC" id="2.7.13.3"/>
    </reaction>
</comment>
<dbReference type="InterPro" id="IPR000014">
    <property type="entry name" value="PAS"/>
</dbReference>
<dbReference type="SMART" id="SM00091">
    <property type="entry name" value="PAS"/>
    <property type="match status" value="2"/>
</dbReference>
<keyword evidence="5" id="KW-0418">Kinase</keyword>
<dbReference type="InterPro" id="IPR035965">
    <property type="entry name" value="PAS-like_dom_sf"/>
</dbReference>
<dbReference type="Gene3D" id="3.30.450.20">
    <property type="entry name" value="PAS domain"/>
    <property type="match status" value="2"/>
</dbReference>
<dbReference type="Gene3D" id="3.30.565.10">
    <property type="entry name" value="Histidine kinase-like ATPase, C-terminal domain"/>
    <property type="match status" value="1"/>
</dbReference>
<dbReference type="CDD" id="cd00130">
    <property type="entry name" value="PAS"/>
    <property type="match status" value="2"/>
</dbReference>
<evidence type="ECO:0000259" key="10">
    <source>
        <dbReference type="PROSITE" id="PS50112"/>
    </source>
</evidence>
<gene>
    <name evidence="12" type="ORF">C8N28_2188</name>
</gene>
<dbReference type="PANTHER" id="PTHR45453:SF1">
    <property type="entry name" value="PHOSPHATE REGULON SENSOR PROTEIN PHOR"/>
    <property type="match status" value="1"/>
</dbReference>
<evidence type="ECO:0000256" key="6">
    <source>
        <dbReference type="ARBA" id="ARBA00023012"/>
    </source>
</evidence>
<dbReference type="GO" id="GO:0006355">
    <property type="term" value="P:regulation of DNA-templated transcription"/>
    <property type="evidence" value="ECO:0007669"/>
    <property type="project" value="InterPro"/>
</dbReference>
<keyword evidence="7" id="KW-0472">Membrane</keyword>
<feature type="domain" description="PAS" evidence="10">
    <location>
        <begin position="149"/>
        <end position="218"/>
    </location>
</feature>
<dbReference type="PROSITE" id="PS50113">
    <property type="entry name" value="PAC"/>
    <property type="match status" value="1"/>
</dbReference>
<dbReference type="InterPro" id="IPR000700">
    <property type="entry name" value="PAS-assoc_C"/>
</dbReference>
<dbReference type="InterPro" id="IPR036097">
    <property type="entry name" value="HisK_dim/P_sf"/>
</dbReference>
<dbReference type="PROSITE" id="PS50109">
    <property type="entry name" value="HIS_KIN"/>
    <property type="match status" value="1"/>
</dbReference>
<dbReference type="NCBIfam" id="TIGR00229">
    <property type="entry name" value="sensory_box"/>
    <property type="match status" value="1"/>
</dbReference>
<dbReference type="SUPFAM" id="SSF55785">
    <property type="entry name" value="PYP-like sensor domain (PAS domain)"/>
    <property type="match status" value="2"/>
</dbReference>
<dbReference type="InterPro" id="IPR003661">
    <property type="entry name" value="HisK_dim/P_dom"/>
</dbReference>
<keyword evidence="3" id="KW-0597">Phosphoprotein</keyword>
<dbReference type="GO" id="GO:0004721">
    <property type="term" value="F:phosphoprotein phosphatase activity"/>
    <property type="evidence" value="ECO:0007669"/>
    <property type="project" value="TreeGrafter"/>
</dbReference>
<dbReference type="GO" id="GO:0016036">
    <property type="term" value="P:cellular response to phosphate starvation"/>
    <property type="evidence" value="ECO:0007669"/>
    <property type="project" value="TreeGrafter"/>
</dbReference>
<keyword evidence="13" id="KW-1185">Reference proteome</keyword>
<feature type="domain" description="PAC" evidence="11">
    <location>
        <begin position="222"/>
        <end position="274"/>
    </location>
</feature>
<dbReference type="Gene3D" id="1.10.287.130">
    <property type="match status" value="1"/>
</dbReference>
<dbReference type="Pfam" id="PF13426">
    <property type="entry name" value="PAS_9"/>
    <property type="match status" value="1"/>
</dbReference>
<organism evidence="12 13">
    <name type="scientific">Albibacterium bauzanense</name>
    <dbReference type="NCBI Taxonomy" id="653929"/>
    <lineage>
        <taxon>Bacteria</taxon>
        <taxon>Pseudomonadati</taxon>
        <taxon>Bacteroidota</taxon>
        <taxon>Sphingobacteriia</taxon>
        <taxon>Sphingobacteriales</taxon>
        <taxon>Sphingobacteriaceae</taxon>
        <taxon>Albibacterium</taxon>
    </lineage>
</organism>
<dbReference type="Pfam" id="PF02518">
    <property type="entry name" value="HATPase_c"/>
    <property type="match status" value="1"/>
</dbReference>
<evidence type="ECO:0000313" key="12">
    <source>
        <dbReference type="EMBL" id="TCK83586.1"/>
    </source>
</evidence>
<dbReference type="Proteomes" id="UP000294616">
    <property type="component" value="Unassembled WGS sequence"/>
</dbReference>
<dbReference type="InterPro" id="IPR036890">
    <property type="entry name" value="HATPase_C_sf"/>
</dbReference>
<dbReference type="FunFam" id="1.10.287.130:FF:000001">
    <property type="entry name" value="Two-component sensor histidine kinase"/>
    <property type="match status" value="1"/>
</dbReference>
<evidence type="ECO:0000259" key="9">
    <source>
        <dbReference type="PROSITE" id="PS50109"/>
    </source>
</evidence>
<feature type="coiled-coil region" evidence="8">
    <location>
        <begin position="265"/>
        <end position="292"/>
    </location>
</feature>
<dbReference type="SUPFAM" id="SSF47384">
    <property type="entry name" value="Homodimeric domain of signal transducing histidine kinase"/>
    <property type="match status" value="1"/>
</dbReference>
<dbReference type="EC" id="2.7.13.3" evidence="2"/>
<dbReference type="InterPro" id="IPR013767">
    <property type="entry name" value="PAS_fold"/>
</dbReference>
<dbReference type="AlphaFoldDB" id="A0A4R1LVX1"/>
<sequence length="507" mass="57312">MEKSANISQSKPAFQPQVLGQDYLEPISVFSHLPIAFYTCDADGYINFFNNAAAELWGRTPEIGKDLWCGSWKLYYPDGMFMPVEICPMAMCLHLGEAHAGVEIIIERPDLSIRNVLAYAKPIFDIDNNIIGAHNTLVDITKQKREEAMQLMLANIITSSDDAIISKNLNGVITSWNESATKMFGYKPEEVIGRSIKLLIPKNRYNEEDEILASISRGEQVRHYETDRLTKDGRIIKISLTISPIRNQEGMVIGASKIARDISEQVASRKKIKKYTKELENLNRQKDEFMSLASHELKTPLTSAKAYIQLLNKAIEANPREEDLIKRALQSISRLENLINDLLDVSKIKAGKLSYNMELIHFNEVIRASVSNVQLFSNTHTIVVKKTADVVMIGDKIRLEQVLNNLLTNAIKYSPNANKVEVESVKEGNNLVVSVKDYGIGIPNEYLEHVIERYYRVDNSTMRFPGLGVGLFISTEILKKHQAKMFIESEVNQGSTFNFIIPIRTEV</sequence>
<comment type="caution">
    <text evidence="12">The sequence shown here is derived from an EMBL/GenBank/DDBJ whole genome shotgun (WGS) entry which is preliminary data.</text>
</comment>
<dbReference type="FunFam" id="3.30.565.10:FF:000006">
    <property type="entry name" value="Sensor histidine kinase WalK"/>
    <property type="match status" value="1"/>
</dbReference>
<dbReference type="InterPro" id="IPR050351">
    <property type="entry name" value="BphY/WalK/GraS-like"/>
</dbReference>
<dbReference type="CDD" id="cd00075">
    <property type="entry name" value="HATPase"/>
    <property type="match status" value="1"/>
</dbReference>
<keyword evidence="4" id="KW-0808">Transferase</keyword>
<dbReference type="CDD" id="cd00082">
    <property type="entry name" value="HisKA"/>
    <property type="match status" value="1"/>
</dbReference>
<dbReference type="SMART" id="SM00387">
    <property type="entry name" value="HATPase_c"/>
    <property type="match status" value="1"/>
</dbReference>
<keyword evidence="6" id="KW-0902">Two-component regulatory system</keyword>
<dbReference type="InterPro" id="IPR003594">
    <property type="entry name" value="HATPase_dom"/>
</dbReference>
<dbReference type="PRINTS" id="PR00344">
    <property type="entry name" value="BCTRLSENSOR"/>
</dbReference>
<evidence type="ECO:0000256" key="8">
    <source>
        <dbReference type="SAM" id="Coils"/>
    </source>
</evidence>
<keyword evidence="8" id="KW-0175">Coiled coil</keyword>
<reference evidence="12 13" key="1">
    <citation type="submission" date="2019-03" db="EMBL/GenBank/DDBJ databases">
        <title>Genomic Encyclopedia of Archaeal and Bacterial Type Strains, Phase II (KMG-II): from individual species to whole genera.</title>
        <authorList>
            <person name="Goeker M."/>
        </authorList>
    </citation>
    <scope>NUCLEOTIDE SEQUENCE [LARGE SCALE GENOMIC DNA]</scope>
    <source>
        <strain evidence="12 13">DSM 22554</strain>
    </source>
</reference>
<dbReference type="GO" id="GO:0005886">
    <property type="term" value="C:plasma membrane"/>
    <property type="evidence" value="ECO:0007669"/>
    <property type="project" value="TreeGrafter"/>
</dbReference>
<dbReference type="SMART" id="SM00086">
    <property type="entry name" value="PAC"/>
    <property type="match status" value="2"/>
</dbReference>
<name>A0A4R1LVX1_9SPHI</name>
<dbReference type="PANTHER" id="PTHR45453">
    <property type="entry name" value="PHOSPHATE REGULON SENSOR PROTEIN PHOR"/>
    <property type="match status" value="1"/>
</dbReference>
<evidence type="ECO:0000259" key="11">
    <source>
        <dbReference type="PROSITE" id="PS50113"/>
    </source>
</evidence>
<dbReference type="EMBL" id="SMGO01000002">
    <property type="protein sequence ID" value="TCK83586.1"/>
    <property type="molecule type" value="Genomic_DNA"/>
</dbReference>
<dbReference type="SMART" id="SM00388">
    <property type="entry name" value="HisKA"/>
    <property type="match status" value="1"/>
</dbReference>